<organism evidence="2 3">
    <name type="scientific">Agromyces bauzanensis</name>
    <dbReference type="NCBI Taxonomy" id="1308924"/>
    <lineage>
        <taxon>Bacteria</taxon>
        <taxon>Bacillati</taxon>
        <taxon>Actinomycetota</taxon>
        <taxon>Actinomycetes</taxon>
        <taxon>Micrococcales</taxon>
        <taxon>Microbacteriaceae</taxon>
        <taxon>Agromyces</taxon>
    </lineage>
</organism>
<protein>
    <submittedName>
        <fullName evidence="2">Uncharacterized protein</fullName>
    </submittedName>
</protein>
<gene>
    <name evidence="2" type="ORF">GCM10011372_18970</name>
</gene>
<sequence>MQHSADFIALGTYQSDVRAAEHEIGLRKRAEGRDDDDGTSSTAAPERRRSHRRAPRLALLR</sequence>
<comment type="caution">
    <text evidence="2">The sequence shown here is derived from an EMBL/GenBank/DDBJ whole genome shotgun (WGS) entry which is preliminary data.</text>
</comment>
<proteinExistence type="predicted"/>
<evidence type="ECO:0000313" key="2">
    <source>
        <dbReference type="EMBL" id="GGJ80742.1"/>
    </source>
</evidence>
<accession>A0A917PJL4</accession>
<feature type="region of interest" description="Disordered" evidence="1">
    <location>
        <begin position="24"/>
        <end position="61"/>
    </location>
</feature>
<keyword evidence="3" id="KW-1185">Reference proteome</keyword>
<dbReference type="RefSeq" id="WP_188743193.1">
    <property type="nucleotide sequence ID" value="NZ_BAABFW010000004.1"/>
</dbReference>
<dbReference type="EMBL" id="BMMD01000009">
    <property type="protein sequence ID" value="GGJ80742.1"/>
    <property type="molecule type" value="Genomic_DNA"/>
</dbReference>
<evidence type="ECO:0000256" key="1">
    <source>
        <dbReference type="SAM" id="MobiDB-lite"/>
    </source>
</evidence>
<reference evidence="2" key="1">
    <citation type="journal article" date="2014" name="Int. J. Syst. Evol. Microbiol.">
        <title>Complete genome sequence of Corynebacterium casei LMG S-19264T (=DSM 44701T), isolated from a smear-ripened cheese.</title>
        <authorList>
            <consortium name="US DOE Joint Genome Institute (JGI-PGF)"/>
            <person name="Walter F."/>
            <person name="Albersmeier A."/>
            <person name="Kalinowski J."/>
            <person name="Ruckert C."/>
        </authorList>
    </citation>
    <scope>NUCLEOTIDE SEQUENCE</scope>
    <source>
        <strain evidence="2">CGMCC 1.8984</strain>
    </source>
</reference>
<dbReference type="AlphaFoldDB" id="A0A917PJL4"/>
<reference evidence="2" key="2">
    <citation type="submission" date="2020-09" db="EMBL/GenBank/DDBJ databases">
        <authorList>
            <person name="Sun Q."/>
            <person name="Zhou Y."/>
        </authorList>
    </citation>
    <scope>NUCLEOTIDE SEQUENCE</scope>
    <source>
        <strain evidence="2">CGMCC 1.8984</strain>
    </source>
</reference>
<dbReference type="Proteomes" id="UP000636956">
    <property type="component" value="Unassembled WGS sequence"/>
</dbReference>
<evidence type="ECO:0000313" key="3">
    <source>
        <dbReference type="Proteomes" id="UP000636956"/>
    </source>
</evidence>
<name>A0A917PJL4_9MICO</name>